<proteinExistence type="predicted"/>
<evidence type="ECO:0000313" key="4">
    <source>
        <dbReference type="Proteomes" id="UP000076717"/>
    </source>
</evidence>
<accession>A0A166H2G3</accession>
<keyword evidence="1" id="KW-0472">Membrane</keyword>
<dbReference type="Proteomes" id="UP000076717">
    <property type="component" value="Unassembled WGS sequence"/>
</dbReference>
<protein>
    <submittedName>
        <fullName evidence="2">Uncharacterized protein</fullName>
    </submittedName>
</protein>
<dbReference type="EMBL" id="LIIN01000200">
    <property type="protein sequence ID" value="KZX19811.1"/>
    <property type="molecule type" value="Genomic_DNA"/>
</dbReference>
<keyword evidence="1" id="KW-1133">Transmembrane helix</keyword>
<evidence type="ECO:0000313" key="5">
    <source>
        <dbReference type="Proteomes" id="UP000465031"/>
    </source>
</evidence>
<gene>
    <name evidence="2" type="ORF">ACH61_03089</name>
    <name evidence="3" type="ORF">GSU10_00420</name>
</gene>
<reference evidence="5" key="3">
    <citation type="submission" date="2019-12" db="EMBL/GenBank/DDBJ databases">
        <title>Complete and draft genome sequences of new strains and members of some known species of the genus Rathayibacter isolated from plants.</title>
        <authorList>
            <person name="Tarlachkov S.V."/>
            <person name="Starodumova I.P."/>
            <person name="Dorofeeva L.V."/>
            <person name="Prisyazhnaya N.V."/>
            <person name="Leyn S."/>
            <person name="Zlamal J."/>
            <person name="Elan M."/>
            <person name="Osterman A.L."/>
            <person name="Nadler S."/>
            <person name="Subbotin S.A."/>
            <person name="Evtushenko L.I."/>
        </authorList>
    </citation>
    <scope>NUCLEOTIDE SEQUENCE [LARGE SCALE GENOMIC DNA]</scope>
    <source>
        <strain evidence="5">VKM Ac-2761</strain>
    </source>
</reference>
<reference evidence="2 4" key="1">
    <citation type="submission" date="2015-08" db="EMBL/GenBank/DDBJ databases">
        <title>Draft Genome Sequence of Rathayibacter sp. Strain VKM Ac-2596 Isolated from Leaf Gall Induced by Plant-Parasitic Nematodes.</title>
        <authorList>
            <person name="Vasilenko O.V."/>
            <person name="Starodumova I.P."/>
            <person name="Tarlachkov S.V."/>
            <person name="Dorofeeva L.V."/>
            <person name="Evtushenko L.I."/>
        </authorList>
    </citation>
    <scope>NUCLEOTIDE SEQUENCE [LARGE SCALE GENOMIC DNA]</scope>
    <source>
        <strain evidence="2 4">VKM Ac-2596</strain>
    </source>
</reference>
<name>A0A166H2G3_9MICO</name>
<evidence type="ECO:0000313" key="3">
    <source>
        <dbReference type="EMBL" id="QHC54270.1"/>
    </source>
</evidence>
<dbReference type="Proteomes" id="UP000465031">
    <property type="component" value="Chromosome"/>
</dbReference>
<dbReference type="KEGG" id="rte:GSU10_00420"/>
<feature type="transmembrane region" description="Helical" evidence="1">
    <location>
        <begin position="12"/>
        <end position="35"/>
    </location>
</feature>
<dbReference type="RefSeq" id="WP_068213484.1">
    <property type="nucleotide sequence ID" value="NZ_CP047186.1"/>
</dbReference>
<sequence>MTTPPASRTPRIRVGAILYGLVVLAASAGLLAISADPALRTAVVERGLTLEPGEVVALIVAGFGAIALLLALTRLLDRREERQAD</sequence>
<organism evidence="2 4">
    <name type="scientific">Rathayibacter tanaceti</name>
    <dbReference type="NCBI Taxonomy" id="1671680"/>
    <lineage>
        <taxon>Bacteria</taxon>
        <taxon>Bacillati</taxon>
        <taxon>Actinomycetota</taxon>
        <taxon>Actinomycetes</taxon>
        <taxon>Micrococcales</taxon>
        <taxon>Microbacteriaceae</taxon>
        <taxon>Rathayibacter</taxon>
    </lineage>
</organism>
<feature type="transmembrane region" description="Helical" evidence="1">
    <location>
        <begin position="55"/>
        <end position="76"/>
    </location>
</feature>
<dbReference type="EMBL" id="CP047186">
    <property type="protein sequence ID" value="QHC54270.1"/>
    <property type="molecule type" value="Genomic_DNA"/>
</dbReference>
<reference evidence="3" key="2">
    <citation type="submission" date="2019-12" db="EMBL/GenBank/DDBJ databases">
        <title>Complete and Draft Genome Sequences of New Strains and Members of Some Known Species of the Genus Rathayibacter isolated from Plants.</title>
        <authorList>
            <person name="Tarlachkov S.V."/>
            <person name="Starodumova I.P."/>
            <person name="Dorofeeva L.V."/>
            <person name="Prisyazhnaya N.V."/>
            <person name="Leyn S.A."/>
            <person name="Zlamal J.E."/>
            <person name="Elane M.L."/>
            <person name="Osterman A.L."/>
            <person name="Nadler S.A."/>
            <person name="Subbotin S.A."/>
            <person name="Evtushenko L.I."/>
        </authorList>
    </citation>
    <scope>NUCLEOTIDE SEQUENCE</scope>
    <source>
        <strain evidence="3">VKM Ac-2761</strain>
    </source>
</reference>
<keyword evidence="1" id="KW-0812">Transmembrane</keyword>
<dbReference type="AlphaFoldDB" id="A0A166H2G3"/>
<evidence type="ECO:0000313" key="2">
    <source>
        <dbReference type="EMBL" id="KZX19811.1"/>
    </source>
</evidence>
<evidence type="ECO:0000256" key="1">
    <source>
        <dbReference type="SAM" id="Phobius"/>
    </source>
</evidence>
<keyword evidence="4" id="KW-1185">Reference proteome</keyword>